<name>W2INK8_PHYNI</name>
<proteinExistence type="predicted"/>
<evidence type="ECO:0000256" key="1">
    <source>
        <dbReference type="SAM" id="MobiDB-lite"/>
    </source>
</evidence>
<dbReference type="Proteomes" id="UP000053864">
    <property type="component" value="Unassembled WGS sequence"/>
</dbReference>
<sequence length="292" mass="32488">MVQDVRGGQIERFVNDSIAHAQEEAQREAQIAASAHLEGVRQKLLEMEAKIDGGLENISQHMEVEAAATRIKASLKESLELDLQRASGAVRQDLLARVSSAEEPLRESIRSLVLDITTNAAHLLECRVQKAHTNTQSELNLQVQRQADATTALREQIRKLNVQAKRQARKSDGAALETTVADLVRQEVEERFRGVQINAQRESDANIKFRQEVQTQIRDYQSNSDRSIQAAVGEICKTIRDAVRAATQETEELKRDGLTQQIYGSDELNDGGDGDEPAADEDPALEKRMQEA</sequence>
<gene>
    <name evidence="2" type="ORF">L916_12836</name>
</gene>
<protein>
    <submittedName>
        <fullName evidence="2">Uncharacterized protein</fullName>
    </submittedName>
</protein>
<organism evidence="2">
    <name type="scientific">Phytophthora nicotianae</name>
    <name type="common">Potato buckeye rot agent</name>
    <name type="synonym">Phytophthora parasitica</name>
    <dbReference type="NCBI Taxonomy" id="4792"/>
    <lineage>
        <taxon>Eukaryota</taxon>
        <taxon>Sar</taxon>
        <taxon>Stramenopiles</taxon>
        <taxon>Oomycota</taxon>
        <taxon>Peronosporomycetes</taxon>
        <taxon>Peronosporales</taxon>
        <taxon>Peronosporaceae</taxon>
        <taxon>Phytophthora</taxon>
    </lineage>
</organism>
<dbReference type="AlphaFoldDB" id="W2INK8"/>
<accession>W2INK8</accession>
<evidence type="ECO:0000313" key="2">
    <source>
        <dbReference type="EMBL" id="ETL34988.1"/>
    </source>
</evidence>
<feature type="region of interest" description="Disordered" evidence="1">
    <location>
        <begin position="254"/>
        <end position="292"/>
    </location>
</feature>
<feature type="compositionally biased region" description="Acidic residues" evidence="1">
    <location>
        <begin position="267"/>
        <end position="283"/>
    </location>
</feature>
<reference evidence="2" key="1">
    <citation type="submission" date="2013-11" db="EMBL/GenBank/DDBJ databases">
        <title>The Genome Sequence of Phytophthora parasitica CJ05E6.</title>
        <authorList>
            <consortium name="The Broad Institute Genomics Platform"/>
            <person name="Russ C."/>
            <person name="Tyler B."/>
            <person name="Panabieres F."/>
            <person name="Shan W."/>
            <person name="Tripathy S."/>
            <person name="Grunwald N."/>
            <person name="Machado M."/>
            <person name="Johnson C.S."/>
            <person name="Arredondo F."/>
            <person name="Hong C."/>
            <person name="Coffey M."/>
            <person name="Young S.K."/>
            <person name="Zeng Q."/>
            <person name="Gargeya S."/>
            <person name="Fitzgerald M."/>
            <person name="Abouelleil A."/>
            <person name="Alvarado L."/>
            <person name="Chapman S.B."/>
            <person name="Gainer-Dewar J."/>
            <person name="Goldberg J."/>
            <person name="Griggs A."/>
            <person name="Gujja S."/>
            <person name="Hansen M."/>
            <person name="Howarth C."/>
            <person name="Imamovic A."/>
            <person name="Ireland A."/>
            <person name="Larimer J."/>
            <person name="McCowan C."/>
            <person name="Murphy C."/>
            <person name="Pearson M."/>
            <person name="Poon T.W."/>
            <person name="Priest M."/>
            <person name="Roberts A."/>
            <person name="Saif S."/>
            <person name="Shea T."/>
            <person name="Sykes S."/>
            <person name="Wortman J."/>
            <person name="Nusbaum C."/>
            <person name="Birren B."/>
        </authorList>
    </citation>
    <scope>NUCLEOTIDE SEQUENCE [LARGE SCALE GENOMIC DNA]</scope>
    <source>
        <strain evidence="2">CJ05E6</strain>
    </source>
</reference>
<dbReference type="EMBL" id="KI674159">
    <property type="protein sequence ID" value="ETL34988.1"/>
    <property type="molecule type" value="Genomic_DNA"/>
</dbReference>
<dbReference type="VEuPathDB" id="FungiDB:PPTG_03269"/>